<proteinExistence type="predicted"/>
<keyword evidence="3" id="KW-1185">Reference proteome</keyword>
<dbReference type="EMBL" id="OU503044">
    <property type="protein sequence ID" value="CAI9768747.1"/>
    <property type="molecule type" value="Genomic_DNA"/>
</dbReference>
<organism evidence="2 3">
    <name type="scientific">Fraxinus pennsylvanica</name>
    <dbReference type="NCBI Taxonomy" id="56036"/>
    <lineage>
        <taxon>Eukaryota</taxon>
        <taxon>Viridiplantae</taxon>
        <taxon>Streptophyta</taxon>
        <taxon>Embryophyta</taxon>
        <taxon>Tracheophyta</taxon>
        <taxon>Spermatophyta</taxon>
        <taxon>Magnoliopsida</taxon>
        <taxon>eudicotyledons</taxon>
        <taxon>Gunneridae</taxon>
        <taxon>Pentapetalae</taxon>
        <taxon>asterids</taxon>
        <taxon>lamiids</taxon>
        <taxon>Lamiales</taxon>
        <taxon>Oleaceae</taxon>
        <taxon>Oleeae</taxon>
        <taxon>Fraxinus</taxon>
    </lineage>
</organism>
<sequence length="130" mass="14347">MLCPPTHTPNHANAVDSHQKLYHHTRSTPRPQRRGNPTHGAAGGPGVQAVFLGSSKKSLGTGVFLPRRRGTDFQFNNNSACSPVLIPSRVVQTLDLNVHELGQHIFKPHQDLNKANDCSPEIVLPKEWTY</sequence>
<feature type="region of interest" description="Disordered" evidence="1">
    <location>
        <begin position="1"/>
        <end position="49"/>
    </location>
</feature>
<feature type="compositionally biased region" description="Basic residues" evidence="1">
    <location>
        <begin position="20"/>
        <end position="33"/>
    </location>
</feature>
<protein>
    <submittedName>
        <fullName evidence="2">Uncharacterized protein</fullName>
    </submittedName>
</protein>
<evidence type="ECO:0000313" key="2">
    <source>
        <dbReference type="EMBL" id="CAI9768747.1"/>
    </source>
</evidence>
<dbReference type="AlphaFoldDB" id="A0AAD2DV91"/>
<evidence type="ECO:0000256" key="1">
    <source>
        <dbReference type="SAM" id="MobiDB-lite"/>
    </source>
</evidence>
<evidence type="ECO:0000313" key="3">
    <source>
        <dbReference type="Proteomes" id="UP000834106"/>
    </source>
</evidence>
<dbReference type="PANTHER" id="PTHR33356:SF13">
    <property type="entry name" value="DUF4005 DOMAIN-CONTAINING PROTEIN"/>
    <property type="match status" value="1"/>
</dbReference>
<reference evidence="2" key="1">
    <citation type="submission" date="2023-05" db="EMBL/GenBank/DDBJ databases">
        <authorList>
            <person name="Huff M."/>
        </authorList>
    </citation>
    <scope>NUCLEOTIDE SEQUENCE</scope>
</reference>
<dbReference type="PANTHER" id="PTHR33356">
    <property type="entry name" value="TIP41-LIKE PROTEIN"/>
    <property type="match status" value="1"/>
</dbReference>
<name>A0AAD2DV91_9LAMI</name>
<gene>
    <name evidence="2" type="ORF">FPE_LOCUS16177</name>
</gene>
<accession>A0AAD2DV91</accession>
<dbReference type="Proteomes" id="UP000834106">
    <property type="component" value="Chromosome 9"/>
</dbReference>